<comment type="caution">
    <text evidence="2">The sequence shown here is derived from an EMBL/GenBank/DDBJ whole genome shotgun (WGS) entry which is preliminary data.</text>
</comment>
<dbReference type="AlphaFoldDB" id="A0A6G1EBQ5"/>
<dbReference type="EMBL" id="SPHZ02000004">
    <property type="protein sequence ID" value="KAF0922220.1"/>
    <property type="molecule type" value="Genomic_DNA"/>
</dbReference>
<name>A0A6G1EBQ5_9ORYZ</name>
<accession>A0A6G1EBQ5</accession>
<proteinExistence type="predicted"/>
<dbReference type="Proteomes" id="UP000479710">
    <property type="component" value="Unassembled WGS sequence"/>
</dbReference>
<gene>
    <name evidence="2" type="ORF">E2562_029115</name>
</gene>
<sequence length="64" mass="6716">MWLRCPSATQIEDSPAAVAQIEASPTAAVVAGTQIESGGRRRELSRSQRWGGDKATAVADADAF</sequence>
<feature type="region of interest" description="Disordered" evidence="1">
    <location>
        <begin position="36"/>
        <end position="64"/>
    </location>
</feature>
<evidence type="ECO:0000256" key="1">
    <source>
        <dbReference type="SAM" id="MobiDB-lite"/>
    </source>
</evidence>
<protein>
    <submittedName>
        <fullName evidence="2">Uncharacterized protein</fullName>
    </submittedName>
</protein>
<reference evidence="2 3" key="1">
    <citation type="submission" date="2019-11" db="EMBL/GenBank/DDBJ databases">
        <title>Whole genome sequence of Oryza granulata.</title>
        <authorList>
            <person name="Li W."/>
        </authorList>
    </citation>
    <scope>NUCLEOTIDE SEQUENCE [LARGE SCALE GENOMIC DNA]</scope>
    <source>
        <strain evidence="3">cv. Menghai</strain>
        <tissue evidence="2">Leaf</tissue>
    </source>
</reference>
<keyword evidence="3" id="KW-1185">Reference proteome</keyword>
<evidence type="ECO:0000313" key="2">
    <source>
        <dbReference type="EMBL" id="KAF0922220.1"/>
    </source>
</evidence>
<organism evidence="2 3">
    <name type="scientific">Oryza meyeriana var. granulata</name>
    <dbReference type="NCBI Taxonomy" id="110450"/>
    <lineage>
        <taxon>Eukaryota</taxon>
        <taxon>Viridiplantae</taxon>
        <taxon>Streptophyta</taxon>
        <taxon>Embryophyta</taxon>
        <taxon>Tracheophyta</taxon>
        <taxon>Spermatophyta</taxon>
        <taxon>Magnoliopsida</taxon>
        <taxon>Liliopsida</taxon>
        <taxon>Poales</taxon>
        <taxon>Poaceae</taxon>
        <taxon>BOP clade</taxon>
        <taxon>Oryzoideae</taxon>
        <taxon>Oryzeae</taxon>
        <taxon>Oryzinae</taxon>
        <taxon>Oryza</taxon>
        <taxon>Oryza meyeriana</taxon>
    </lineage>
</organism>
<evidence type="ECO:0000313" key="3">
    <source>
        <dbReference type="Proteomes" id="UP000479710"/>
    </source>
</evidence>